<feature type="transmembrane region" description="Helical" evidence="10">
    <location>
        <begin position="68"/>
        <end position="87"/>
    </location>
</feature>
<proteinExistence type="inferred from homology"/>
<keyword evidence="3 10" id="KW-0812">Transmembrane</keyword>
<dbReference type="KEGG" id="cpre:Csp1_27050"/>
<evidence type="ECO:0000256" key="9">
    <source>
        <dbReference type="ARBA" id="ARBA00049940"/>
    </source>
</evidence>
<keyword evidence="2 10" id="KW-1003">Cell membrane</keyword>
<keyword evidence="10" id="KW-0406">Ion transport</keyword>
<keyword evidence="12" id="KW-1185">Reference proteome</keyword>
<evidence type="ECO:0000256" key="3">
    <source>
        <dbReference type="ARBA" id="ARBA00022692"/>
    </source>
</evidence>
<dbReference type="STRING" id="1737425.GCA_900049755_01727"/>
<dbReference type="GO" id="GO:0140114">
    <property type="term" value="P:cellular detoxification of fluoride"/>
    <property type="evidence" value="ECO:0007669"/>
    <property type="project" value="UniProtKB-UniRule"/>
</dbReference>
<keyword evidence="6 10" id="KW-0407">Ion channel</keyword>
<reference evidence="12" key="1">
    <citation type="submission" date="2017-11" db="EMBL/GenBank/DDBJ databases">
        <title>Otitis media/interna in a cat caused by the recently described species Corynebacterium provencense.</title>
        <authorList>
            <person name="Kittl S."/>
            <person name="Brodard I."/>
            <person name="Rychener L."/>
            <person name="Jores J."/>
            <person name="Roosje P."/>
            <person name="Gobeli Brawand S."/>
        </authorList>
    </citation>
    <scope>NUCLEOTIDE SEQUENCE [LARGE SCALE GENOMIC DNA]</scope>
    <source>
        <strain evidence="12">17KM38</strain>
    </source>
</reference>
<dbReference type="GO" id="GO:0005886">
    <property type="term" value="C:plasma membrane"/>
    <property type="evidence" value="ECO:0007669"/>
    <property type="project" value="UniProtKB-SubCell"/>
</dbReference>
<name>A0A2Z3YR93_9CORY</name>
<keyword evidence="5 10" id="KW-0472">Membrane</keyword>
<dbReference type="AlphaFoldDB" id="A0A2Z3YR93"/>
<protein>
    <recommendedName>
        <fullName evidence="10">Fluoride-specific ion channel FluC</fullName>
    </recommendedName>
</protein>
<feature type="binding site" evidence="10">
    <location>
        <position position="82"/>
    </location>
    <ligand>
        <name>Na(+)</name>
        <dbReference type="ChEBI" id="CHEBI:29101"/>
        <note>structural</note>
    </ligand>
</feature>
<dbReference type="Pfam" id="PF02537">
    <property type="entry name" value="CRCB"/>
    <property type="match status" value="1"/>
</dbReference>
<comment type="activity regulation">
    <text evidence="10">Na(+) is not transported, but it plays an essential structural role and its presence is essential for fluoride channel function.</text>
</comment>
<feature type="transmembrane region" description="Helical" evidence="10">
    <location>
        <begin position="99"/>
        <end position="125"/>
    </location>
</feature>
<evidence type="ECO:0000256" key="1">
    <source>
        <dbReference type="ARBA" id="ARBA00004651"/>
    </source>
</evidence>
<evidence type="ECO:0000256" key="10">
    <source>
        <dbReference type="HAMAP-Rule" id="MF_00454"/>
    </source>
</evidence>
<comment type="catalytic activity">
    <reaction evidence="8">
        <text>fluoride(in) = fluoride(out)</text>
        <dbReference type="Rhea" id="RHEA:76159"/>
        <dbReference type="ChEBI" id="CHEBI:17051"/>
    </reaction>
    <physiologicalReaction direction="left-to-right" evidence="8">
        <dbReference type="Rhea" id="RHEA:76160"/>
    </physiologicalReaction>
</comment>
<evidence type="ECO:0000256" key="7">
    <source>
        <dbReference type="ARBA" id="ARBA00035120"/>
    </source>
</evidence>
<dbReference type="GO" id="GO:0062054">
    <property type="term" value="F:fluoride channel activity"/>
    <property type="evidence" value="ECO:0007669"/>
    <property type="project" value="UniProtKB-UniRule"/>
</dbReference>
<dbReference type="InterPro" id="IPR003691">
    <property type="entry name" value="FluC"/>
</dbReference>
<gene>
    <name evidence="11" type="primary">crcB_1</name>
    <name evidence="10" type="synonym">crcB</name>
    <name evidence="10" type="synonym">fluC</name>
    <name evidence="11" type="ORF">Csp1_27050</name>
</gene>
<comment type="subcellular location">
    <subcellularLocation>
        <location evidence="1 10">Cell membrane</location>
        <topology evidence="1 10">Multi-pass membrane protein</topology>
    </subcellularLocation>
</comment>
<evidence type="ECO:0000256" key="4">
    <source>
        <dbReference type="ARBA" id="ARBA00022989"/>
    </source>
</evidence>
<dbReference type="Proteomes" id="UP000247696">
    <property type="component" value="Chromosome"/>
</dbReference>
<evidence type="ECO:0000256" key="5">
    <source>
        <dbReference type="ARBA" id="ARBA00023136"/>
    </source>
</evidence>
<comment type="similarity">
    <text evidence="7 10">Belongs to the fluoride channel Fluc/FEX (TC 1.A.43) family.</text>
</comment>
<dbReference type="GO" id="GO:0046872">
    <property type="term" value="F:metal ion binding"/>
    <property type="evidence" value="ECO:0007669"/>
    <property type="project" value="UniProtKB-KW"/>
</dbReference>
<keyword evidence="4 10" id="KW-1133">Transmembrane helix</keyword>
<evidence type="ECO:0000313" key="11">
    <source>
        <dbReference type="EMBL" id="AWT27448.1"/>
    </source>
</evidence>
<evidence type="ECO:0000256" key="6">
    <source>
        <dbReference type="ARBA" id="ARBA00023303"/>
    </source>
</evidence>
<evidence type="ECO:0000256" key="2">
    <source>
        <dbReference type="ARBA" id="ARBA00022475"/>
    </source>
</evidence>
<sequence>MYLQPRLIALVLVGGTIGVAVREGLALAFPYSGIPWLIAVINIIGAFLLGLILELLPRFGDDTGGRCAFRLFAGTGVLGGFTTYSALATDTARLSAEGLTAAGISYAVVSVVSGIVAASAGVIAARGVRSAPHHEMTDGDDAR</sequence>
<comment type="function">
    <text evidence="9 10">Fluoride-specific ion channel. Important for reducing fluoride concentration in the cell, thus reducing its toxicity.</text>
</comment>
<keyword evidence="10" id="KW-0813">Transport</keyword>
<organism evidence="11 12">
    <name type="scientific">Corynebacterium provencense</name>
    <dbReference type="NCBI Taxonomy" id="1737425"/>
    <lineage>
        <taxon>Bacteria</taxon>
        <taxon>Bacillati</taxon>
        <taxon>Actinomycetota</taxon>
        <taxon>Actinomycetes</taxon>
        <taxon>Mycobacteriales</taxon>
        <taxon>Corynebacteriaceae</taxon>
        <taxon>Corynebacterium</taxon>
    </lineage>
</organism>
<dbReference type="OrthoDB" id="5148600at2"/>
<dbReference type="HAMAP" id="MF_00454">
    <property type="entry name" value="FluC"/>
    <property type="match status" value="1"/>
</dbReference>
<keyword evidence="10" id="KW-0479">Metal-binding</keyword>
<evidence type="ECO:0000313" key="12">
    <source>
        <dbReference type="Proteomes" id="UP000247696"/>
    </source>
</evidence>
<accession>A0A2Z3YR93</accession>
<dbReference type="EMBL" id="CP024988">
    <property type="protein sequence ID" value="AWT27448.1"/>
    <property type="molecule type" value="Genomic_DNA"/>
</dbReference>
<evidence type="ECO:0000256" key="8">
    <source>
        <dbReference type="ARBA" id="ARBA00035585"/>
    </source>
</evidence>
<keyword evidence="10" id="KW-0915">Sodium</keyword>
<feature type="binding site" evidence="10">
    <location>
        <position position="79"/>
    </location>
    <ligand>
        <name>Na(+)</name>
        <dbReference type="ChEBI" id="CHEBI:29101"/>
        <note>structural</note>
    </ligand>
</feature>
<feature type="transmembrane region" description="Helical" evidence="10">
    <location>
        <begin position="36"/>
        <end position="56"/>
    </location>
</feature>